<dbReference type="Proteomes" id="UP001239445">
    <property type="component" value="Unassembled WGS sequence"/>
</dbReference>
<accession>A0AAJ0BCC8</accession>
<proteinExistence type="predicted"/>
<gene>
    <name evidence="1" type="ORF">QBC47DRAFT_193359</name>
</gene>
<keyword evidence="2" id="KW-1185">Reference proteome</keyword>
<dbReference type="AlphaFoldDB" id="A0AAJ0BCC8"/>
<evidence type="ECO:0000313" key="1">
    <source>
        <dbReference type="EMBL" id="KAK1755690.1"/>
    </source>
</evidence>
<comment type="caution">
    <text evidence="1">The sequence shown here is derived from an EMBL/GenBank/DDBJ whole genome shotgun (WGS) entry which is preliminary data.</text>
</comment>
<dbReference type="EMBL" id="MU839833">
    <property type="protein sequence ID" value="KAK1755690.1"/>
    <property type="molecule type" value="Genomic_DNA"/>
</dbReference>
<reference evidence="1" key="1">
    <citation type="submission" date="2023-06" db="EMBL/GenBank/DDBJ databases">
        <title>Genome-scale phylogeny and comparative genomics of the fungal order Sordariales.</title>
        <authorList>
            <consortium name="Lawrence Berkeley National Laboratory"/>
            <person name="Hensen N."/>
            <person name="Bonometti L."/>
            <person name="Westerberg I."/>
            <person name="Brannstrom I.O."/>
            <person name="Guillou S."/>
            <person name="Cros-Aarteil S."/>
            <person name="Calhoun S."/>
            <person name="Haridas S."/>
            <person name="Kuo A."/>
            <person name="Mondo S."/>
            <person name="Pangilinan J."/>
            <person name="Riley R."/>
            <person name="Labutti K."/>
            <person name="Andreopoulos B."/>
            <person name="Lipzen A."/>
            <person name="Chen C."/>
            <person name="Yanf M."/>
            <person name="Daum C."/>
            <person name="Ng V."/>
            <person name="Clum A."/>
            <person name="Steindorff A."/>
            <person name="Ohm R."/>
            <person name="Martin F."/>
            <person name="Silar P."/>
            <person name="Natvig D."/>
            <person name="Lalanne C."/>
            <person name="Gautier V."/>
            <person name="Ament-Velasquez S.L."/>
            <person name="Kruys A."/>
            <person name="Hutchinson M.I."/>
            <person name="Powell A.J."/>
            <person name="Barry K."/>
            <person name="Miller A.N."/>
            <person name="Grigoriev I.V."/>
            <person name="Debuchy R."/>
            <person name="Gladieux P."/>
            <person name="Thoren M.H."/>
            <person name="Johannesson H."/>
        </authorList>
    </citation>
    <scope>NUCLEOTIDE SEQUENCE</scope>
    <source>
        <strain evidence="1">PSN4</strain>
    </source>
</reference>
<name>A0AAJ0BCC8_9PEZI</name>
<organism evidence="1 2">
    <name type="scientific">Echria macrotheca</name>
    <dbReference type="NCBI Taxonomy" id="438768"/>
    <lineage>
        <taxon>Eukaryota</taxon>
        <taxon>Fungi</taxon>
        <taxon>Dikarya</taxon>
        <taxon>Ascomycota</taxon>
        <taxon>Pezizomycotina</taxon>
        <taxon>Sordariomycetes</taxon>
        <taxon>Sordariomycetidae</taxon>
        <taxon>Sordariales</taxon>
        <taxon>Schizotheciaceae</taxon>
        <taxon>Echria</taxon>
    </lineage>
</organism>
<protein>
    <submittedName>
        <fullName evidence="1">Uncharacterized protein</fullName>
    </submittedName>
</protein>
<sequence length="245" mass="27593">MLSTVHFSFLYHRAILLSQSFCSQATISATMSDRFNHHEFDKFVKAETPALVEFIKEWAPEYLDEKNYLALRQTFCPGVTKDGRLLPLGKASGSVSRFPELTTAPSDSHEEFQQVTAHMNPEIEGFYPFSFFTDKPTSGFAECPRNFVSPRYPVSLITTKTLDALQIEPIIRSVKTVLTPRGRFQPAGITSLFLNFAGRDVGYVNFLVLDVEPNVLGTFTIIGKPDIDRIFGPGWTPSQTAWLKR</sequence>
<evidence type="ECO:0000313" key="2">
    <source>
        <dbReference type="Proteomes" id="UP001239445"/>
    </source>
</evidence>